<dbReference type="GO" id="GO:0016020">
    <property type="term" value="C:membrane"/>
    <property type="evidence" value="ECO:0007669"/>
    <property type="project" value="UniProtKB-SubCell"/>
</dbReference>
<keyword evidence="6" id="KW-1185">Reference proteome</keyword>
<keyword evidence="3" id="KW-1133">Transmembrane helix</keyword>
<gene>
    <name evidence="5" type="ORF">AWC04_15615</name>
</gene>
<sequence length="119" mass="12275">MSALNSNRSYAALAAFHAADAVACAIPAPQITAALDAVNCPQQVRPVLPVVKAAAAIGLLAVYKLPALARLTTFMLTIYFTLAVGAHLKAKDYSPGLAASSSFLALCATMTAMGPQREN</sequence>
<evidence type="ECO:0000313" key="5">
    <source>
        <dbReference type="EMBL" id="ORV00832.1"/>
    </source>
</evidence>
<accession>A0A1X1R7I4</accession>
<dbReference type="RefSeq" id="WP_085098501.1">
    <property type="nucleotide sequence ID" value="NZ_AP022603.1"/>
</dbReference>
<evidence type="ECO:0000313" key="6">
    <source>
        <dbReference type="Proteomes" id="UP000193484"/>
    </source>
</evidence>
<name>A0A1X1R7I4_MYCFA</name>
<comment type="caution">
    <text evidence="5">The sequence shown here is derived from an EMBL/GenBank/DDBJ whole genome shotgun (WGS) entry which is preliminary data.</text>
</comment>
<proteinExistence type="predicted"/>
<dbReference type="AlphaFoldDB" id="A0A1X1R7I4"/>
<evidence type="ECO:0000256" key="4">
    <source>
        <dbReference type="ARBA" id="ARBA00023136"/>
    </source>
</evidence>
<dbReference type="OrthoDB" id="4377071at2"/>
<dbReference type="Pfam" id="PF13564">
    <property type="entry name" value="DoxX_2"/>
    <property type="match status" value="1"/>
</dbReference>
<dbReference type="STRING" id="1793.AWC04_15615"/>
<comment type="subcellular location">
    <subcellularLocation>
        <location evidence="1">Membrane</location>
        <topology evidence="1">Multi-pass membrane protein</topology>
    </subcellularLocation>
</comment>
<organism evidence="5 6">
    <name type="scientific">Mycolicibacterium fallax</name>
    <name type="common">Mycobacterium fallax</name>
    <dbReference type="NCBI Taxonomy" id="1793"/>
    <lineage>
        <taxon>Bacteria</taxon>
        <taxon>Bacillati</taxon>
        <taxon>Actinomycetota</taxon>
        <taxon>Actinomycetes</taxon>
        <taxon>Mycobacteriales</taxon>
        <taxon>Mycobacteriaceae</taxon>
        <taxon>Mycolicibacterium</taxon>
    </lineage>
</organism>
<evidence type="ECO:0000256" key="2">
    <source>
        <dbReference type="ARBA" id="ARBA00022692"/>
    </source>
</evidence>
<keyword evidence="2" id="KW-0812">Transmembrane</keyword>
<keyword evidence="4" id="KW-0472">Membrane</keyword>
<dbReference type="EMBL" id="LQOJ01000049">
    <property type="protein sequence ID" value="ORV00832.1"/>
    <property type="molecule type" value="Genomic_DNA"/>
</dbReference>
<evidence type="ECO:0000256" key="3">
    <source>
        <dbReference type="ARBA" id="ARBA00022989"/>
    </source>
</evidence>
<reference evidence="5 6" key="1">
    <citation type="submission" date="2016-01" db="EMBL/GenBank/DDBJ databases">
        <title>The new phylogeny of the genus Mycobacterium.</title>
        <authorList>
            <person name="Tarcisio F."/>
            <person name="Conor M."/>
            <person name="Antonella G."/>
            <person name="Elisabetta G."/>
            <person name="Giulia F.S."/>
            <person name="Sara T."/>
            <person name="Anna F."/>
            <person name="Clotilde B."/>
            <person name="Roberto B."/>
            <person name="Veronica D.S."/>
            <person name="Fabio R."/>
            <person name="Monica P."/>
            <person name="Olivier J."/>
            <person name="Enrico T."/>
            <person name="Nicola S."/>
        </authorList>
    </citation>
    <scope>NUCLEOTIDE SEQUENCE [LARGE SCALE GENOMIC DNA]</scope>
    <source>
        <strain evidence="5 6">DSM 44179</strain>
    </source>
</reference>
<dbReference type="Proteomes" id="UP000193484">
    <property type="component" value="Unassembled WGS sequence"/>
</dbReference>
<evidence type="ECO:0000256" key="1">
    <source>
        <dbReference type="ARBA" id="ARBA00004141"/>
    </source>
</evidence>
<dbReference type="InterPro" id="IPR032808">
    <property type="entry name" value="DoxX"/>
</dbReference>
<protein>
    <submittedName>
        <fullName evidence="5">Uncharacterized protein</fullName>
    </submittedName>
</protein>